<organism evidence="1 2">
    <name type="scientific">Rubroshorea leprosula</name>
    <dbReference type="NCBI Taxonomy" id="152421"/>
    <lineage>
        <taxon>Eukaryota</taxon>
        <taxon>Viridiplantae</taxon>
        <taxon>Streptophyta</taxon>
        <taxon>Embryophyta</taxon>
        <taxon>Tracheophyta</taxon>
        <taxon>Spermatophyta</taxon>
        <taxon>Magnoliopsida</taxon>
        <taxon>eudicotyledons</taxon>
        <taxon>Gunneridae</taxon>
        <taxon>Pentapetalae</taxon>
        <taxon>rosids</taxon>
        <taxon>malvids</taxon>
        <taxon>Malvales</taxon>
        <taxon>Dipterocarpaceae</taxon>
        <taxon>Rubroshorea</taxon>
    </lineage>
</organism>
<gene>
    <name evidence="1" type="ORF">SLEP1_g8627</name>
</gene>
<dbReference type="AlphaFoldDB" id="A0AAV5I6U3"/>
<evidence type="ECO:0000313" key="1">
    <source>
        <dbReference type="EMBL" id="GKU95246.1"/>
    </source>
</evidence>
<dbReference type="EMBL" id="BPVZ01000009">
    <property type="protein sequence ID" value="GKU95246.1"/>
    <property type="molecule type" value="Genomic_DNA"/>
</dbReference>
<protein>
    <submittedName>
        <fullName evidence="1">Uncharacterized protein</fullName>
    </submittedName>
</protein>
<keyword evidence="2" id="KW-1185">Reference proteome</keyword>
<reference evidence="1 2" key="1">
    <citation type="journal article" date="2021" name="Commun. Biol.">
        <title>The genome of Shorea leprosula (Dipterocarpaceae) highlights the ecological relevance of drought in aseasonal tropical rainforests.</title>
        <authorList>
            <person name="Ng K.K.S."/>
            <person name="Kobayashi M.J."/>
            <person name="Fawcett J.A."/>
            <person name="Hatakeyama M."/>
            <person name="Paape T."/>
            <person name="Ng C.H."/>
            <person name="Ang C.C."/>
            <person name="Tnah L.H."/>
            <person name="Lee C.T."/>
            <person name="Nishiyama T."/>
            <person name="Sese J."/>
            <person name="O'Brien M.J."/>
            <person name="Copetti D."/>
            <person name="Mohd Noor M.I."/>
            <person name="Ong R.C."/>
            <person name="Putra M."/>
            <person name="Sireger I.Z."/>
            <person name="Indrioko S."/>
            <person name="Kosugi Y."/>
            <person name="Izuno A."/>
            <person name="Isagi Y."/>
            <person name="Lee S.L."/>
            <person name="Shimizu K.K."/>
        </authorList>
    </citation>
    <scope>NUCLEOTIDE SEQUENCE [LARGE SCALE GENOMIC DNA]</scope>
    <source>
        <strain evidence="1">214</strain>
    </source>
</reference>
<comment type="caution">
    <text evidence="1">The sequence shown here is derived from an EMBL/GenBank/DDBJ whole genome shotgun (WGS) entry which is preliminary data.</text>
</comment>
<sequence>MTHQYSIYAIPQQVVSNSPNEAAETLLETEDAWQAPYILPVETPVNIAHVAWCDDFERPKHFYPSREARWQKETELYLRRLLDRVRVMRLRISLAKVIGPKQRTQSLQTPKPYDAQISLSLLIVSLEPIAIQRFEFSLRTVTSISSAMNHPVELEYEEPV</sequence>
<accession>A0AAV5I6U3</accession>
<name>A0AAV5I6U3_9ROSI</name>
<proteinExistence type="predicted"/>
<dbReference type="Proteomes" id="UP001054252">
    <property type="component" value="Unassembled WGS sequence"/>
</dbReference>
<evidence type="ECO:0000313" key="2">
    <source>
        <dbReference type="Proteomes" id="UP001054252"/>
    </source>
</evidence>